<evidence type="ECO:0000313" key="2">
    <source>
        <dbReference type="EMBL" id="EGG17565.1"/>
    </source>
</evidence>
<reference evidence="3" key="1">
    <citation type="journal article" date="2011" name="Genome Res.">
        <title>Phylogeny-wide analysis of social amoeba genomes highlights ancient origins for complex intercellular communication.</title>
        <authorList>
            <person name="Heidel A.J."/>
            <person name="Lawal H.M."/>
            <person name="Felder M."/>
            <person name="Schilde C."/>
            <person name="Helps N.R."/>
            <person name="Tunggal B."/>
            <person name="Rivero F."/>
            <person name="John U."/>
            <person name="Schleicher M."/>
            <person name="Eichinger L."/>
            <person name="Platzer M."/>
            <person name="Noegel A.A."/>
            <person name="Schaap P."/>
            <person name="Gloeckner G."/>
        </authorList>
    </citation>
    <scope>NUCLEOTIDE SEQUENCE [LARGE SCALE GENOMIC DNA]</scope>
    <source>
        <strain evidence="3">SH3</strain>
    </source>
</reference>
<dbReference type="GeneID" id="14868752"/>
<dbReference type="PANTHER" id="PTHR36911">
    <property type="entry name" value="LIM ZINC-BINDING DOMAIN-CONTAINING PROTEIN-RELATED"/>
    <property type="match status" value="1"/>
</dbReference>
<dbReference type="RefSeq" id="XP_004356049.1">
    <property type="nucleotide sequence ID" value="XM_004355996.1"/>
</dbReference>
<dbReference type="KEGG" id="dfa:DFA_08561"/>
<proteinExistence type="predicted"/>
<dbReference type="EMBL" id="GL883021">
    <property type="protein sequence ID" value="EGG17565.1"/>
    <property type="molecule type" value="Genomic_DNA"/>
</dbReference>
<feature type="compositionally biased region" description="Low complexity" evidence="1">
    <location>
        <begin position="33"/>
        <end position="52"/>
    </location>
</feature>
<gene>
    <name evidence="2" type="ORF">DFA_08561</name>
</gene>
<feature type="compositionally biased region" description="Low complexity" evidence="1">
    <location>
        <begin position="85"/>
        <end position="104"/>
    </location>
</feature>
<dbReference type="PANTHER" id="PTHR36911:SF1">
    <property type="entry name" value="LIM ZINC-BINDING DOMAIN-CONTAINING PROTEIN"/>
    <property type="match status" value="1"/>
</dbReference>
<dbReference type="AlphaFoldDB" id="F4Q301"/>
<organism evidence="2 3">
    <name type="scientific">Cavenderia fasciculata</name>
    <name type="common">Slime mold</name>
    <name type="synonym">Dictyostelium fasciculatum</name>
    <dbReference type="NCBI Taxonomy" id="261658"/>
    <lineage>
        <taxon>Eukaryota</taxon>
        <taxon>Amoebozoa</taxon>
        <taxon>Evosea</taxon>
        <taxon>Eumycetozoa</taxon>
        <taxon>Dictyostelia</taxon>
        <taxon>Acytosteliales</taxon>
        <taxon>Cavenderiaceae</taxon>
        <taxon>Cavenderia</taxon>
    </lineage>
</organism>
<keyword evidence="3" id="KW-1185">Reference proteome</keyword>
<accession>F4Q301</accession>
<sequence length="710" mass="81770">MIASPTTNSPIQSSPPSYLMEMIKVVNISPRKNNNSSSSNNSNNSSTSNSFNNNNNRLPHILEYKILDHFWNDTIVTDSSLFSDNNNQNQNQQTTRNNNNNNNRPLTEIIIHSSKKDLMDSSLVCWRWFNHLYKLYSTSPSFVYGDELFLDESTNNTNNNNNTNINTNNNLFNQSCKFKHYRIDHYCDQFTDDSLVHFNDDQRKHLFSNLTKLDIFNYLFFDGLKMPNGRRSLPEGYAKKKASSSKLINGAGTDSIILFKANLAKVIGDMGKPLQSISYIHDKEYLDQTLAQMINEPKCYQQLQNLFVFALLPSDMVIEKVESFIRLASNTLTKLVVALWIPIDKVEAILQLNFPHLLELGFGKHDLFRFPFKLVNRHAALHTFSFHSQQDYRGSVSGGLIDFFNTTTIEFLKTPMLHASEYDCLVNNKAIKKWEMSTLFSNGQTYGFKPSHLQYLSLKIYYPTVSISFNISNPNNSPTQLTCLMVETSPDSIPNLLSFLPLCKSLETLSIKTYIENRKKKSLKSTPFQNMIGDKTFFDLLLDYIPSLRLLHMDRHSFDLPLFNNLESFFGNHKEIQVVTFDFISNDSIPSEIQSKLYHPYFRIIVQTKFKYTFKKEPITTLPNPFIQQPQQQQQQQQQNIIEDNNNNNNINNINNVSSPSSSPLLLVDINGNERVKLLYADSIIYSTRFLINTNMNESTIIRHQTANTL</sequence>
<evidence type="ECO:0000256" key="1">
    <source>
        <dbReference type="SAM" id="MobiDB-lite"/>
    </source>
</evidence>
<protein>
    <submittedName>
        <fullName evidence="2">Uncharacterized protein</fullName>
    </submittedName>
</protein>
<name>F4Q301_CACFS</name>
<dbReference type="Proteomes" id="UP000007797">
    <property type="component" value="Unassembled WGS sequence"/>
</dbReference>
<evidence type="ECO:0000313" key="3">
    <source>
        <dbReference type="Proteomes" id="UP000007797"/>
    </source>
</evidence>
<feature type="region of interest" description="Disordered" evidence="1">
    <location>
        <begin position="30"/>
        <end position="52"/>
    </location>
</feature>
<feature type="region of interest" description="Disordered" evidence="1">
    <location>
        <begin position="82"/>
        <end position="104"/>
    </location>
</feature>